<dbReference type="Proteomes" id="UP000324758">
    <property type="component" value="Unassembled WGS sequence"/>
</dbReference>
<keyword evidence="2" id="KW-0560">Oxidoreductase</keyword>
<protein>
    <submittedName>
        <fullName evidence="4">NAD-dependent succinate-semialdehyde dehydrogenase</fullName>
    </submittedName>
</protein>
<reference evidence="4 5" key="1">
    <citation type="submission" date="2019-08" db="EMBL/GenBank/DDBJ databases">
        <title>Bradyrhizobium hipponensis sp. nov., a rhizobium isolated from a Lupinus angustifolius root nodule in Tunisia.</title>
        <authorList>
            <person name="Off K."/>
            <person name="Rejili M."/>
            <person name="Mars M."/>
            <person name="Brachmann A."/>
            <person name="Marin M."/>
        </authorList>
    </citation>
    <scope>NUCLEOTIDE SEQUENCE [LARGE SCALE GENOMIC DNA]</scope>
    <source>
        <strain evidence="4 5">CTAW71</strain>
    </source>
</reference>
<dbReference type="GO" id="GO:0009450">
    <property type="term" value="P:gamma-aminobutyric acid catabolic process"/>
    <property type="evidence" value="ECO:0007669"/>
    <property type="project" value="TreeGrafter"/>
</dbReference>
<dbReference type="InterPro" id="IPR016161">
    <property type="entry name" value="Ald_DH/histidinol_DH"/>
</dbReference>
<dbReference type="PANTHER" id="PTHR43353">
    <property type="entry name" value="SUCCINATE-SEMIALDEHYDE DEHYDROGENASE, MITOCHONDRIAL"/>
    <property type="match status" value="1"/>
</dbReference>
<keyword evidence="5" id="KW-1185">Reference proteome</keyword>
<name>A0A5D3K0L9_9BRAD</name>
<dbReference type="SUPFAM" id="SSF53720">
    <property type="entry name" value="ALDH-like"/>
    <property type="match status" value="1"/>
</dbReference>
<gene>
    <name evidence="4" type="ORF">FXB40_41745</name>
</gene>
<dbReference type="RefSeq" id="WP_148778076.1">
    <property type="nucleotide sequence ID" value="NZ_VSSS01000079.1"/>
</dbReference>
<evidence type="ECO:0000259" key="3">
    <source>
        <dbReference type="Pfam" id="PF00171"/>
    </source>
</evidence>
<dbReference type="GO" id="GO:0004777">
    <property type="term" value="F:succinate-semialdehyde dehydrogenase (NAD+) activity"/>
    <property type="evidence" value="ECO:0007669"/>
    <property type="project" value="TreeGrafter"/>
</dbReference>
<dbReference type="Pfam" id="PF00171">
    <property type="entry name" value="Aldedh"/>
    <property type="match status" value="1"/>
</dbReference>
<evidence type="ECO:0000256" key="2">
    <source>
        <dbReference type="ARBA" id="ARBA00023002"/>
    </source>
</evidence>
<proteinExistence type="inferred from homology"/>
<dbReference type="FunFam" id="3.40.605.10:FF:000033">
    <property type="entry name" value="NAD-dependent succinate-semialdehyde dehydrogenase"/>
    <property type="match status" value="1"/>
</dbReference>
<dbReference type="InterPro" id="IPR050740">
    <property type="entry name" value="Aldehyde_DH_Superfamily"/>
</dbReference>
<dbReference type="Gene3D" id="3.40.605.10">
    <property type="entry name" value="Aldehyde Dehydrogenase, Chain A, domain 1"/>
    <property type="match status" value="1"/>
</dbReference>
<accession>A0A5D3K0L9</accession>
<evidence type="ECO:0000313" key="4">
    <source>
        <dbReference type="EMBL" id="TYL86515.1"/>
    </source>
</evidence>
<dbReference type="CDD" id="cd07103">
    <property type="entry name" value="ALDH_F5_SSADH_GabD"/>
    <property type="match status" value="1"/>
</dbReference>
<evidence type="ECO:0000313" key="5">
    <source>
        <dbReference type="Proteomes" id="UP000324758"/>
    </source>
</evidence>
<evidence type="ECO:0000256" key="1">
    <source>
        <dbReference type="ARBA" id="ARBA00009986"/>
    </source>
</evidence>
<comment type="caution">
    <text evidence="4">The sequence shown here is derived from an EMBL/GenBank/DDBJ whole genome shotgun (WGS) entry which is preliminary data.</text>
</comment>
<dbReference type="FunFam" id="3.40.309.10:FF:000009">
    <property type="entry name" value="Aldehyde dehydrogenase A"/>
    <property type="match status" value="1"/>
</dbReference>
<feature type="domain" description="Aldehyde dehydrogenase" evidence="3">
    <location>
        <begin position="14"/>
        <end position="473"/>
    </location>
</feature>
<dbReference type="EMBL" id="VSSS01000079">
    <property type="protein sequence ID" value="TYL86515.1"/>
    <property type="molecule type" value="Genomic_DNA"/>
</dbReference>
<organism evidence="4 5">
    <name type="scientific">Bradyrhizobium rifense</name>
    <dbReference type="NCBI Taxonomy" id="515499"/>
    <lineage>
        <taxon>Bacteria</taxon>
        <taxon>Pseudomonadati</taxon>
        <taxon>Pseudomonadota</taxon>
        <taxon>Alphaproteobacteria</taxon>
        <taxon>Hyphomicrobiales</taxon>
        <taxon>Nitrobacteraceae</taxon>
        <taxon>Bradyrhizobium</taxon>
    </lineage>
</organism>
<dbReference type="Gene3D" id="3.40.309.10">
    <property type="entry name" value="Aldehyde Dehydrogenase, Chain A, domain 2"/>
    <property type="match status" value="1"/>
</dbReference>
<dbReference type="InterPro" id="IPR015590">
    <property type="entry name" value="Aldehyde_DH_dom"/>
</dbReference>
<dbReference type="PANTHER" id="PTHR43353:SF5">
    <property type="entry name" value="SUCCINATE-SEMIALDEHYDE DEHYDROGENASE, MITOCHONDRIAL"/>
    <property type="match status" value="1"/>
</dbReference>
<sequence>MSYPSVQLHIDGKWRPAATGRTLKVINPATEEPVGTVPHADRSDLDEALASAEKGFRLWRNVSPLDRSKVMRKAADLIRERADKIAAIMTMEQGKVLAEARLETMNAADIIDWFAEEGRRAYGRLIPARSPGVYQLVIKEPVGPVAAFTPWNFPINQVVKKLSAALAAGCSMIVKAPEETPASPAELIRAFVDAGLPDGVVNLVYGIPSEISEYLIPHPVIRKISFTGSTKVGKDLAAMAGLHMKRVTMELGGHAPVIVFDDADVESAAKIMVAAKYRNAGQVCISPTRFLVQEAVYDKFVQHFVDGAKSIKVGNGLEPDSKMGALANDRRVAAIEDMVQDAVSKGGKVQAGGNRVGNKGYFFEPTVVTNVPKSARAMNDEPFAPLALISSFAKFDEAVEEANRLPFGLASYSFTRSAKTAAAIGAAVDAGMMSINSFALALTETPFGGVRDSGYGSEGGTEGLEAYLSTKFISQTGV</sequence>
<dbReference type="InterPro" id="IPR016163">
    <property type="entry name" value="Ald_DH_C"/>
</dbReference>
<comment type="similarity">
    <text evidence="1">Belongs to the aldehyde dehydrogenase family.</text>
</comment>
<dbReference type="AlphaFoldDB" id="A0A5D3K0L9"/>
<dbReference type="InterPro" id="IPR016162">
    <property type="entry name" value="Ald_DH_N"/>
</dbReference>
<dbReference type="OrthoDB" id="9812625at2"/>